<organism evidence="1 2">
    <name type="scientific">Enterococcus asini</name>
    <dbReference type="NCBI Taxonomy" id="57732"/>
    <lineage>
        <taxon>Bacteria</taxon>
        <taxon>Bacillati</taxon>
        <taxon>Bacillota</taxon>
        <taxon>Bacilli</taxon>
        <taxon>Lactobacillales</taxon>
        <taxon>Enterococcaceae</taxon>
        <taxon>Enterococcus</taxon>
    </lineage>
</organism>
<name>A0AAW8TXS1_9ENTE</name>
<evidence type="ECO:0000313" key="2">
    <source>
        <dbReference type="Proteomes" id="UP001256711"/>
    </source>
</evidence>
<sequence>MGLFQRLFGKKTVASDTVNKKQPVAIKEPSPEVAASQWKEVPFYVESEASEQELVATIATAIAAGDAPASQFQVKKVLKKNPEAQLVATIATAIAAGDAPASQFQVKKIYQKK</sequence>
<protein>
    <submittedName>
        <fullName evidence="1">Uncharacterized protein</fullName>
    </submittedName>
</protein>
<gene>
    <name evidence="1" type="ORF">P7H43_07150</name>
</gene>
<reference evidence="1" key="1">
    <citation type="submission" date="2023-03" db="EMBL/GenBank/DDBJ databases">
        <authorList>
            <person name="Shen W."/>
            <person name="Cai J."/>
        </authorList>
    </citation>
    <scope>NUCLEOTIDE SEQUENCE</scope>
    <source>
        <strain evidence="1">B226-2</strain>
    </source>
</reference>
<dbReference type="Proteomes" id="UP001256711">
    <property type="component" value="Unassembled WGS sequence"/>
</dbReference>
<comment type="caution">
    <text evidence="1">The sequence shown here is derived from an EMBL/GenBank/DDBJ whole genome shotgun (WGS) entry which is preliminary data.</text>
</comment>
<dbReference type="AlphaFoldDB" id="A0AAW8TXS1"/>
<evidence type="ECO:0000313" key="1">
    <source>
        <dbReference type="EMBL" id="MDT2810256.1"/>
    </source>
</evidence>
<dbReference type="EMBL" id="JARQBJ010000003">
    <property type="protein sequence ID" value="MDT2810256.1"/>
    <property type="molecule type" value="Genomic_DNA"/>
</dbReference>
<proteinExistence type="predicted"/>
<accession>A0AAW8TXS1</accession>
<dbReference type="RefSeq" id="WP_161998972.1">
    <property type="nucleotide sequence ID" value="NZ_JADMDV010000001.1"/>
</dbReference>